<feature type="transmembrane region" description="Helical" evidence="6">
    <location>
        <begin position="298"/>
        <end position="318"/>
    </location>
</feature>
<keyword evidence="3 6" id="KW-0812">Transmembrane</keyword>
<feature type="transmembrane region" description="Helical" evidence="6">
    <location>
        <begin position="451"/>
        <end position="475"/>
    </location>
</feature>
<evidence type="ECO:0000256" key="6">
    <source>
        <dbReference type="SAM" id="Phobius"/>
    </source>
</evidence>
<evidence type="ECO:0000256" key="5">
    <source>
        <dbReference type="ARBA" id="ARBA00023136"/>
    </source>
</evidence>
<dbReference type="EMBL" id="BAAARI010000014">
    <property type="protein sequence ID" value="GAA2583509.1"/>
    <property type="molecule type" value="Genomic_DNA"/>
</dbReference>
<accession>A0ABP6BUV1</accession>
<sequence>MRRHPVAIALTAAIAVLSVASNIVPQLGITPHILGETVTTQGEHWPSTLLSLFAVPGPLALIGMIPLALVVLGFAEHAMGSLRTLLSYCVGGVLSTAVGIGTGYLEEQFADFLPLNAPTVSTVTPVVALICTAMAASSFSSALWRRRVRLFVATGAITAFLYSGSSNDLFSLAAVPVGMVVGFVLGGRRQPFLLVRSTHHEKRVLLASLTLVTAVGPVLANLVGSGSGLLSVYGFLSHDPVVIADGRACAFGSVGAACPASFRAIEQLHPAAGVIAVLPALVGALAAWGIFRGRRAALWIAVALNGLFSAGMAFLFVVVQPETLAAVAFTHDVEAQEYVWQTLIGSIVAAVVPLMTAVTLVVFRREAPARSATPARRRFILTLGVGVGGALLIGAAGALVDPYGFMPSTPVWEILGRLPLRLLPPTLVPSDALTFVPVSGWAQVSWYLPSLWVWVCTSVGTAFFVLTPGAVHGAVNRERARSLLQRGGGDNLSFMATWPGNTYWFAPDRDAGFAFRVRGAVAVTLGGAFGPDASDPSVVTGFVEYCGAHGWTPVFYSVMDPEAPAYAQLGWQRLPVAEEATLVLTEWSLSGKRRQDIRTATNRAARENVTARWTSWPELTFAEHAQIRDISEAWVAEKSLPEMEFTLGGADELTDPDVRLMLATEAQGRIQAVTSWLPLYGQDGVIDGYTLDFMRRRSDAMNGVMEFVIGSVATRMKEKGFARMSLSGSPLASAPDDDGDSAVLQRLLARLGEVIEPGYGFRSLLSFKRKFQPRFDSLWLLYPDTAILPAAAVAVARSYLPNLTLPAAVRMVGMLRKPSTSL</sequence>
<dbReference type="Proteomes" id="UP001500274">
    <property type="component" value="Unassembled WGS sequence"/>
</dbReference>
<evidence type="ECO:0000313" key="8">
    <source>
        <dbReference type="EMBL" id="GAA2583509.1"/>
    </source>
</evidence>
<keyword evidence="9" id="KW-1185">Reference proteome</keyword>
<gene>
    <name evidence="8" type="ORF">GCM10009862_23330</name>
</gene>
<feature type="transmembrane region" description="Helical" evidence="6">
    <location>
        <begin position="205"/>
        <end position="224"/>
    </location>
</feature>
<feature type="transmembrane region" description="Helical" evidence="6">
    <location>
        <begin position="338"/>
        <end position="363"/>
    </location>
</feature>
<comment type="subcellular location">
    <subcellularLocation>
        <location evidence="1">Cell membrane</location>
        <topology evidence="1">Multi-pass membrane protein</topology>
    </subcellularLocation>
</comment>
<feature type="transmembrane region" description="Helical" evidence="6">
    <location>
        <begin position="379"/>
        <end position="400"/>
    </location>
</feature>
<feature type="transmembrane region" description="Helical" evidence="6">
    <location>
        <begin position="271"/>
        <end position="291"/>
    </location>
</feature>
<keyword evidence="2" id="KW-1003">Cell membrane</keyword>
<evidence type="ECO:0000259" key="7">
    <source>
        <dbReference type="Pfam" id="PF09924"/>
    </source>
</evidence>
<organism evidence="8 9">
    <name type="scientific">Microbacterium binotii</name>
    <dbReference type="NCBI Taxonomy" id="462710"/>
    <lineage>
        <taxon>Bacteria</taxon>
        <taxon>Bacillati</taxon>
        <taxon>Actinomycetota</taxon>
        <taxon>Actinomycetes</taxon>
        <taxon>Micrococcales</taxon>
        <taxon>Microbacteriaceae</taxon>
        <taxon>Microbacterium</taxon>
    </lineage>
</organism>
<feature type="transmembrane region" description="Helical" evidence="6">
    <location>
        <begin position="148"/>
        <end position="163"/>
    </location>
</feature>
<feature type="domain" description="Phosphatidylglycerol lysyltransferase C-terminal" evidence="7">
    <location>
        <begin position="482"/>
        <end position="782"/>
    </location>
</feature>
<feature type="transmembrane region" description="Helical" evidence="6">
    <location>
        <begin position="169"/>
        <end position="185"/>
    </location>
</feature>
<feature type="transmembrane region" description="Helical" evidence="6">
    <location>
        <begin position="85"/>
        <end position="105"/>
    </location>
</feature>
<keyword evidence="5 6" id="KW-0472">Membrane</keyword>
<comment type="caution">
    <text evidence="8">The sequence shown here is derived from an EMBL/GenBank/DDBJ whole genome shotgun (WGS) entry which is preliminary data.</text>
</comment>
<feature type="transmembrane region" description="Helical" evidence="6">
    <location>
        <begin position="117"/>
        <end position="136"/>
    </location>
</feature>
<proteinExistence type="predicted"/>
<dbReference type="PANTHER" id="PTHR34697:SF2">
    <property type="entry name" value="PHOSPHATIDYLGLYCEROL LYSYLTRANSFERASE"/>
    <property type="match status" value="1"/>
</dbReference>
<protein>
    <submittedName>
        <fullName evidence="8">DUF2156 domain-containing protein</fullName>
    </submittedName>
</protein>
<dbReference type="InterPro" id="IPR051211">
    <property type="entry name" value="PG_lysyltransferase"/>
</dbReference>
<dbReference type="Pfam" id="PF09924">
    <property type="entry name" value="LPG_synthase_C"/>
    <property type="match status" value="1"/>
</dbReference>
<evidence type="ECO:0000313" key="9">
    <source>
        <dbReference type="Proteomes" id="UP001500274"/>
    </source>
</evidence>
<name>A0ABP6BUV1_9MICO</name>
<evidence type="ECO:0000256" key="1">
    <source>
        <dbReference type="ARBA" id="ARBA00004651"/>
    </source>
</evidence>
<evidence type="ECO:0000256" key="2">
    <source>
        <dbReference type="ARBA" id="ARBA00022475"/>
    </source>
</evidence>
<reference evidence="9" key="1">
    <citation type="journal article" date="2019" name="Int. J. Syst. Evol. Microbiol.">
        <title>The Global Catalogue of Microorganisms (GCM) 10K type strain sequencing project: providing services to taxonomists for standard genome sequencing and annotation.</title>
        <authorList>
            <consortium name="The Broad Institute Genomics Platform"/>
            <consortium name="The Broad Institute Genome Sequencing Center for Infectious Disease"/>
            <person name="Wu L."/>
            <person name="Ma J."/>
        </authorList>
    </citation>
    <scope>NUCLEOTIDE SEQUENCE [LARGE SCALE GENOMIC DNA]</scope>
    <source>
        <strain evidence="9">JCM 16365</strain>
    </source>
</reference>
<keyword evidence="4 6" id="KW-1133">Transmembrane helix</keyword>
<feature type="transmembrane region" description="Helical" evidence="6">
    <location>
        <begin position="778"/>
        <end position="800"/>
    </location>
</feature>
<evidence type="ECO:0000256" key="3">
    <source>
        <dbReference type="ARBA" id="ARBA00022692"/>
    </source>
</evidence>
<evidence type="ECO:0000256" key="4">
    <source>
        <dbReference type="ARBA" id="ARBA00022989"/>
    </source>
</evidence>
<dbReference type="PANTHER" id="PTHR34697">
    <property type="entry name" value="PHOSPHATIDYLGLYCEROL LYSYLTRANSFERASE"/>
    <property type="match status" value="1"/>
</dbReference>
<feature type="transmembrane region" description="Helical" evidence="6">
    <location>
        <begin position="45"/>
        <end position="73"/>
    </location>
</feature>
<dbReference type="InterPro" id="IPR024320">
    <property type="entry name" value="LPG_synthase_C"/>
</dbReference>